<protein>
    <submittedName>
        <fullName evidence="2">Uncharacterized protein</fullName>
    </submittedName>
</protein>
<evidence type="ECO:0000313" key="2">
    <source>
        <dbReference type="EMBL" id="GFC62583.1"/>
    </source>
</evidence>
<reference evidence="2" key="1">
    <citation type="journal article" date="2019" name="Sci. Rep.">
        <title>Draft genome of Tanacetum cinerariifolium, the natural source of mosquito coil.</title>
        <authorList>
            <person name="Yamashiro T."/>
            <person name="Shiraishi A."/>
            <person name="Satake H."/>
            <person name="Nakayama K."/>
        </authorList>
    </citation>
    <scope>NUCLEOTIDE SEQUENCE</scope>
</reference>
<evidence type="ECO:0000256" key="1">
    <source>
        <dbReference type="SAM" id="MobiDB-lite"/>
    </source>
</evidence>
<feature type="compositionally biased region" description="Basic residues" evidence="1">
    <location>
        <begin position="46"/>
        <end position="56"/>
    </location>
</feature>
<feature type="non-terminal residue" evidence="2">
    <location>
        <position position="1"/>
    </location>
</feature>
<comment type="caution">
    <text evidence="2">The sequence shown here is derived from an EMBL/GenBank/DDBJ whole genome shotgun (WGS) entry which is preliminary data.</text>
</comment>
<feature type="compositionally biased region" description="Low complexity" evidence="1">
    <location>
        <begin position="59"/>
        <end position="70"/>
    </location>
</feature>
<accession>A0A699QEJ3</accession>
<name>A0A699QEJ3_TANCI</name>
<gene>
    <name evidence="2" type="ORF">Tci_834553</name>
</gene>
<feature type="region of interest" description="Disordered" evidence="1">
    <location>
        <begin position="37"/>
        <end position="101"/>
    </location>
</feature>
<organism evidence="2">
    <name type="scientific">Tanacetum cinerariifolium</name>
    <name type="common">Dalmatian daisy</name>
    <name type="synonym">Chrysanthemum cinerariifolium</name>
    <dbReference type="NCBI Taxonomy" id="118510"/>
    <lineage>
        <taxon>Eukaryota</taxon>
        <taxon>Viridiplantae</taxon>
        <taxon>Streptophyta</taxon>
        <taxon>Embryophyta</taxon>
        <taxon>Tracheophyta</taxon>
        <taxon>Spermatophyta</taxon>
        <taxon>Magnoliopsida</taxon>
        <taxon>eudicotyledons</taxon>
        <taxon>Gunneridae</taxon>
        <taxon>Pentapetalae</taxon>
        <taxon>asterids</taxon>
        <taxon>campanulids</taxon>
        <taxon>Asterales</taxon>
        <taxon>Asteraceae</taxon>
        <taxon>Asteroideae</taxon>
        <taxon>Anthemideae</taxon>
        <taxon>Anthemidinae</taxon>
        <taxon>Tanacetum</taxon>
    </lineage>
</organism>
<feature type="compositionally biased region" description="Basic residues" evidence="1">
    <location>
        <begin position="87"/>
        <end position="101"/>
    </location>
</feature>
<dbReference type="AlphaFoldDB" id="A0A699QEJ3"/>
<sequence length="101" mass="11812">EDVWAILRKKLKWDAHGPAPVDLTEGEYVPAVNTEELFGFDARPRPPGKQRPRKKTKSDTSTSTDESSSSAQFGEFMTNELRLKREPPKRRSRWRKRKTKW</sequence>
<proteinExistence type="predicted"/>
<dbReference type="EMBL" id="BKCJ010994495">
    <property type="protein sequence ID" value="GFC62583.1"/>
    <property type="molecule type" value="Genomic_DNA"/>
</dbReference>